<dbReference type="EMBL" id="VBUC01000010">
    <property type="protein sequence ID" value="TLS99573.1"/>
    <property type="molecule type" value="Genomic_DNA"/>
</dbReference>
<accession>A0ABY2V4H1</accession>
<dbReference type="InterPro" id="IPR002104">
    <property type="entry name" value="Integrase_catalytic"/>
</dbReference>
<dbReference type="PANTHER" id="PTHR30349:SF64">
    <property type="entry name" value="PROPHAGE INTEGRASE INTD-RELATED"/>
    <property type="match status" value="1"/>
</dbReference>
<dbReference type="Pfam" id="PF12167">
    <property type="entry name" value="Arm-DNA-bind_2"/>
    <property type="match status" value="1"/>
</dbReference>
<keyword evidence="4" id="KW-0233">DNA recombination</keyword>
<sequence length="362" mass="42196">MINMTQPSLYSRGNKLWIRFSFNGKAVRKSLNIFNSKENIKLAQLQIIPQMILKIHSGEFFKNDNRIPTVDEYSKISFENHKHERKVTTRQCYTYIYNLHIKPHFGHKKLNEVKVSDINIWKNSLYAELGLSSRRVNDIKKVFGTIFEDAFKDEVISSNPVSKSKSLPVHHEKEVKPFSIVEIQKLIDTAKGQDKNLIATLFMTGMRTGELIGLKWSDIDLKKKEIKINRTIGRGIEGTPKTISSYRIIPIFKSLYPFLENQFELTGEKKSYVFLNSEGNHFFDSKNIRAGLWKKVLDEANVEYRTIYHTRHTFCSINLQNGEDIIWISKIMGHKNPRITLEKYSKYIPSLNTKETVFDKLI</sequence>
<keyword evidence="2" id="KW-0229">DNA integration</keyword>
<keyword evidence="3" id="KW-0238">DNA-binding</keyword>
<organism evidence="6 7">
    <name type="scientific">Aliarcobacter cibarius</name>
    <dbReference type="NCBI Taxonomy" id="255507"/>
    <lineage>
        <taxon>Bacteria</taxon>
        <taxon>Pseudomonadati</taxon>
        <taxon>Campylobacterota</taxon>
        <taxon>Epsilonproteobacteria</taxon>
        <taxon>Campylobacterales</taxon>
        <taxon>Arcobacteraceae</taxon>
        <taxon>Aliarcobacter</taxon>
    </lineage>
</organism>
<comment type="caution">
    <text evidence="6">The sequence shown here is derived from an EMBL/GenBank/DDBJ whole genome shotgun (WGS) entry which is preliminary data.</text>
</comment>
<dbReference type="Gene3D" id="1.10.443.10">
    <property type="entry name" value="Intergrase catalytic core"/>
    <property type="match status" value="1"/>
</dbReference>
<evidence type="ECO:0000256" key="1">
    <source>
        <dbReference type="ARBA" id="ARBA00008857"/>
    </source>
</evidence>
<dbReference type="SUPFAM" id="SSF56349">
    <property type="entry name" value="DNA breaking-rejoining enzymes"/>
    <property type="match status" value="1"/>
</dbReference>
<dbReference type="CDD" id="cd01189">
    <property type="entry name" value="INT_ICEBs1_C_like"/>
    <property type="match status" value="1"/>
</dbReference>
<dbReference type="RefSeq" id="WP_138108763.1">
    <property type="nucleotide sequence ID" value="NZ_JANJGI010000010.1"/>
</dbReference>
<dbReference type="Gene3D" id="1.10.150.130">
    <property type="match status" value="1"/>
</dbReference>
<dbReference type="InterPro" id="IPR011010">
    <property type="entry name" value="DNA_brk_join_enz"/>
</dbReference>
<evidence type="ECO:0000259" key="5">
    <source>
        <dbReference type="PROSITE" id="PS51898"/>
    </source>
</evidence>
<dbReference type="InterPro" id="IPR010998">
    <property type="entry name" value="Integrase_recombinase_N"/>
</dbReference>
<dbReference type="PANTHER" id="PTHR30349">
    <property type="entry name" value="PHAGE INTEGRASE-RELATED"/>
    <property type="match status" value="1"/>
</dbReference>
<gene>
    <name evidence="6" type="ORF">FE247_05665</name>
</gene>
<evidence type="ECO:0000313" key="6">
    <source>
        <dbReference type="EMBL" id="TLS99573.1"/>
    </source>
</evidence>
<dbReference type="InterPro" id="IPR022000">
    <property type="entry name" value="Min27-like_integrase_DNA_bind"/>
</dbReference>
<dbReference type="Proteomes" id="UP000305417">
    <property type="component" value="Unassembled WGS sequence"/>
</dbReference>
<dbReference type="PROSITE" id="PS51898">
    <property type="entry name" value="TYR_RECOMBINASE"/>
    <property type="match status" value="1"/>
</dbReference>
<evidence type="ECO:0000256" key="3">
    <source>
        <dbReference type="ARBA" id="ARBA00023125"/>
    </source>
</evidence>
<comment type="similarity">
    <text evidence="1">Belongs to the 'phage' integrase family.</text>
</comment>
<dbReference type="InterPro" id="IPR004107">
    <property type="entry name" value="Integrase_SAM-like_N"/>
</dbReference>
<evidence type="ECO:0000313" key="7">
    <source>
        <dbReference type="Proteomes" id="UP000305417"/>
    </source>
</evidence>
<dbReference type="Pfam" id="PF14659">
    <property type="entry name" value="Phage_int_SAM_3"/>
    <property type="match status" value="1"/>
</dbReference>
<dbReference type="Pfam" id="PF00589">
    <property type="entry name" value="Phage_integrase"/>
    <property type="match status" value="1"/>
</dbReference>
<proteinExistence type="inferred from homology"/>
<evidence type="ECO:0000256" key="2">
    <source>
        <dbReference type="ARBA" id="ARBA00022908"/>
    </source>
</evidence>
<evidence type="ECO:0000256" key="4">
    <source>
        <dbReference type="ARBA" id="ARBA00023172"/>
    </source>
</evidence>
<feature type="domain" description="Tyr recombinase" evidence="5">
    <location>
        <begin position="173"/>
        <end position="359"/>
    </location>
</feature>
<name>A0ABY2V4H1_9BACT</name>
<reference evidence="6 7" key="1">
    <citation type="submission" date="2019-05" db="EMBL/GenBank/DDBJ databases">
        <title>Arcobacter cibarius and Arcobacter thereius providing challenges in identification an antibiotic susceptibility and Quinolone resistance.</title>
        <authorList>
            <person name="Busch A."/>
            <person name="Hanel I."/>
            <person name="Hotzel H."/>
            <person name="Tomaso H."/>
        </authorList>
    </citation>
    <scope>NUCLEOTIDE SEQUENCE [LARGE SCALE GENOMIC DNA]</scope>
    <source>
        <strain evidence="6 7">16CS0831-2</strain>
    </source>
</reference>
<dbReference type="InterPro" id="IPR050090">
    <property type="entry name" value="Tyrosine_recombinase_XerCD"/>
</dbReference>
<keyword evidence="7" id="KW-1185">Reference proteome</keyword>
<protein>
    <submittedName>
        <fullName evidence="6">Site-specific integrase</fullName>
    </submittedName>
</protein>
<dbReference type="InterPro" id="IPR013762">
    <property type="entry name" value="Integrase-like_cat_sf"/>
</dbReference>